<dbReference type="InterPro" id="IPR000172">
    <property type="entry name" value="GMC_OxRdtase_N"/>
</dbReference>
<feature type="chain" id="PRO_5043485519" description="Glucose-methanol-choline oxidoreductase N-terminal domain-containing protein" evidence="3">
    <location>
        <begin position="19"/>
        <end position="608"/>
    </location>
</feature>
<dbReference type="AlphaFoldDB" id="A0AAV9GMX4"/>
<feature type="binding site" evidence="2">
    <location>
        <position position="289"/>
    </location>
    <ligand>
        <name>FAD</name>
        <dbReference type="ChEBI" id="CHEBI:57692"/>
    </ligand>
</feature>
<dbReference type="Gene3D" id="3.50.50.60">
    <property type="entry name" value="FAD/NAD(P)-binding domain"/>
    <property type="match status" value="2"/>
</dbReference>
<evidence type="ECO:0000313" key="5">
    <source>
        <dbReference type="EMBL" id="KAK4448678.1"/>
    </source>
</evidence>
<dbReference type="InterPro" id="IPR012132">
    <property type="entry name" value="GMC_OxRdtase"/>
</dbReference>
<dbReference type="EMBL" id="MU865941">
    <property type="protein sequence ID" value="KAK4448678.1"/>
    <property type="molecule type" value="Genomic_DNA"/>
</dbReference>
<dbReference type="PROSITE" id="PS00624">
    <property type="entry name" value="GMC_OXRED_2"/>
    <property type="match status" value="1"/>
</dbReference>
<organism evidence="5 6">
    <name type="scientific">Podospora aff. communis PSN243</name>
    <dbReference type="NCBI Taxonomy" id="3040156"/>
    <lineage>
        <taxon>Eukaryota</taxon>
        <taxon>Fungi</taxon>
        <taxon>Dikarya</taxon>
        <taxon>Ascomycota</taxon>
        <taxon>Pezizomycotina</taxon>
        <taxon>Sordariomycetes</taxon>
        <taxon>Sordariomycetidae</taxon>
        <taxon>Sordariales</taxon>
        <taxon>Podosporaceae</taxon>
        <taxon>Podospora</taxon>
    </lineage>
</organism>
<reference evidence="5" key="2">
    <citation type="submission" date="2023-05" db="EMBL/GenBank/DDBJ databases">
        <authorList>
            <consortium name="Lawrence Berkeley National Laboratory"/>
            <person name="Steindorff A."/>
            <person name="Hensen N."/>
            <person name="Bonometti L."/>
            <person name="Westerberg I."/>
            <person name="Brannstrom I.O."/>
            <person name="Guillou S."/>
            <person name="Cros-Aarteil S."/>
            <person name="Calhoun S."/>
            <person name="Haridas S."/>
            <person name="Kuo A."/>
            <person name="Mondo S."/>
            <person name="Pangilinan J."/>
            <person name="Riley R."/>
            <person name="Labutti K."/>
            <person name="Andreopoulos B."/>
            <person name="Lipzen A."/>
            <person name="Chen C."/>
            <person name="Yanf M."/>
            <person name="Daum C."/>
            <person name="Ng V."/>
            <person name="Clum A."/>
            <person name="Ohm R."/>
            <person name="Martin F."/>
            <person name="Silar P."/>
            <person name="Natvig D."/>
            <person name="Lalanne C."/>
            <person name="Gautier V."/>
            <person name="Ament-Velasquez S.L."/>
            <person name="Kruys A."/>
            <person name="Hutchinson M.I."/>
            <person name="Powell A.J."/>
            <person name="Barry K."/>
            <person name="Miller A.N."/>
            <person name="Grigoriev I.V."/>
            <person name="Debuchy R."/>
            <person name="Gladieux P."/>
            <person name="Thoren M.H."/>
            <person name="Johannesson H."/>
        </authorList>
    </citation>
    <scope>NUCLEOTIDE SEQUENCE</scope>
    <source>
        <strain evidence="5">PSN243</strain>
    </source>
</reference>
<feature type="binding site" evidence="2">
    <location>
        <position position="129"/>
    </location>
    <ligand>
        <name>FAD</name>
        <dbReference type="ChEBI" id="CHEBI:57692"/>
    </ligand>
</feature>
<comment type="cofactor">
    <cofactor evidence="2">
        <name>FAD</name>
        <dbReference type="ChEBI" id="CHEBI:57692"/>
    </cofactor>
</comment>
<name>A0AAV9GMX4_9PEZI</name>
<protein>
    <recommendedName>
        <fullName evidence="4">Glucose-methanol-choline oxidoreductase N-terminal domain-containing protein</fullName>
    </recommendedName>
</protein>
<keyword evidence="3" id="KW-0732">Signal</keyword>
<dbReference type="Proteomes" id="UP001321760">
    <property type="component" value="Unassembled WGS sequence"/>
</dbReference>
<feature type="domain" description="Glucose-methanol-choline oxidoreductase N-terminal" evidence="4">
    <location>
        <begin position="344"/>
        <end position="358"/>
    </location>
</feature>
<dbReference type="InterPro" id="IPR036188">
    <property type="entry name" value="FAD/NAD-bd_sf"/>
</dbReference>
<dbReference type="Gene3D" id="3.30.560.10">
    <property type="entry name" value="Glucose Oxidase, domain 3"/>
    <property type="match status" value="1"/>
</dbReference>
<dbReference type="GO" id="GO:0016614">
    <property type="term" value="F:oxidoreductase activity, acting on CH-OH group of donors"/>
    <property type="evidence" value="ECO:0007669"/>
    <property type="project" value="InterPro"/>
</dbReference>
<evidence type="ECO:0000256" key="2">
    <source>
        <dbReference type="PIRSR" id="PIRSR000137-2"/>
    </source>
</evidence>
<feature type="binding site" evidence="2">
    <location>
        <begin position="137"/>
        <end position="140"/>
    </location>
    <ligand>
        <name>FAD</name>
        <dbReference type="ChEBI" id="CHEBI:57692"/>
    </ligand>
</feature>
<dbReference type="Pfam" id="PF00732">
    <property type="entry name" value="GMC_oxred_N"/>
    <property type="match status" value="1"/>
</dbReference>
<evidence type="ECO:0000259" key="4">
    <source>
        <dbReference type="PROSITE" id="PS00624"/>
    </source>
</evidence>
<dbReference type="PANTHER" id="PTHR11552">
    <property type="entry name" value="GLUCOSE-METHANOL-CHOLINE GMC OXIDOREDUCTASE"/>
    <property type="match status" value="1"/>
</dbReference>
<dbReference type="PIRSF" id="PIRSF000137">
    <property type="entry name" value="Alcohol_oxidase"/>
    <property type="match status" value="1"/>
</dbReference>
<dbReference type="Pfam" id="PF05199">
    <property type="entry name" value="GMC_oxred_C"/>
    <property type="match status" value="1"/>
</dbReference>
<feature type="signal peptide" evidence="3">
    <location>
        <begin position="1"/>
        <end position="18"/>
    </location>
</feature>
<comment type="caution">
    <text evidence="5">The sequence shown here is derived from an EMBL/GenBank/DDBJ whole genome shotgun (WGS) entry which is preliminary data.</text>
</comment>
<dbReference type="SUPFAM" id="SSF51905">
    <property type="entry name" value="FAD/NAD(P)-binding domain"/>
    <property type="match status" value="1"/>
</dbReference>
<gene>
    <name evidence="5" type="ORF">QBC34DRAFT_464396</name>
</gene>
<keyword evidence="2" id="KW-0285">Flavoprotein</keyword>
<evidence type="ECO:0000313" key="6">
    <source>
        <dbReference type="Proteomes" id="UP001321760"/>
    </source>
</evidence>
<accession>A0AAV9GMX4</accession>
<evidence type="ECO:0000256" key="3">
    <source>
        <dbReference type="SAM" id="SignalP"/>
    </source>
</evidence>
<sequence>MGLLSALAFSAGISLAACASTYDYIVVGSGPGGAPLAANLARAGYSTLLIEAGGDEADNPTYRDMANFIEACNDEATRWDFWVKHNDDPKVDMLFKHNTWDTGDGTFYVGLDPPPGAKHLGIQYPRAAVLGGCSLHNAGVSSLAQDDDWNIVVNMTGDTSWEAPKMRRYLKEISKTEYLPAGNPDHGYNGWLSFIADDPSWAKANGTAGVRIVHKFAEMIGQKGEDAVTLLSQNDLLAAGPNKDEKSSLYNMVYHANAQGKRSTPRDFVTATLADPAKYPLTLQLRTLVTKILFSNSSSTIPRATGVEIMSGPSLYRADPKHIPGTKGPTSQIFANKEVIIAGGAFNSPQILKLSGIGPKAELESFGIKVVKDLPGVGEKLGDNYEASIIALTKEPIPAGLMTTIFRTPNAPTKKRNIYAWCGPFSFEGFWPGFPTNYGPTQWECAMVQIGPKSQRGSVRLRSADPQDTPDINFRFFKEKGDADLAELVSATNIMREAWKAAGAPVEPFQELHPCPGEVGKVACTDEMQTEYHRTQAYSHHATSTCAIGADDDPMAVLDSKFRVRGVQGLRVVDASAFPVVPGAFPVVPTMMLSQKASEDIIADAKKA</sequence>
<evidence type="ECO:0000256" key="1">
    <source>
        <dbReference type="ARBA" id="ARBA00010790"/>
    </source>
</evidence>
<dbReference type="InterPro" id="IPR007867">
    <property type="entry name" value="GMC_OxRtase_C"/>
</dbReference>
<keyword evidence="6" id="KW-1185">Reference proteome</keyword>
<dbReference type="GO" id="GO:0050660">
    <property type="term" value="F:flavin adenine dinucleotide binding"/>
    <property type="evidence" value="ECO:0007669"/>
    <property type="project" value="InterPro"/>
</dbReference>
<dbReference type="PANTHER" id="PTHR11552:SF80">
    <property type="entry name" value="GMC OXIDOREDUCTASE"/>
    <property type="match status" value="1"/>
</dbReference>
<reference evidence="5" key="1">
    <citation type="journal article" date="2023" name="Mol. Phylogenet. Evol.">
        <title>Genome-scale phylogeny and comparative genomics of the fungal order Sordariales.</title>
        <authorList>
            <person name="Hensen N."/>
            <person name="Bonometti L."/>
            <person name="Westerberg I."/>
            <person name="Brannstrom I.O."/>
            <person name="Guillou S."/>
            <person name="Cros-Aarteil S."/>
            <person name="Calhoun S."/>
            <person name="Haridas S."/>
            <person name="Kuo A."/>
            <person name="Mondo S."/>
            <person name="Pangilinan J."/>
            <person name="Riley R."/>
            <person name="LaButti K."/>
            <person name="Andreopoulos B."/>
            <person name="Lipzen A."/>
            <person name="Chen C."/>
            <person name="Yan M."/>
            <person name="Daum C."/>
            <person name="Ng V."/>
            <person name="Clum A."/>
            <person name="Steindorff A."/>
            <person name="Ohm R.A."/>
            <person name="Martin F."/>
            <person name="Silar P."/>
            <person name="Natvig D.O."/>
            <person name="Lalanne C."/>
            <person name="Gautier V."/>
            <person name="Ament-Velasquez S.L."/>
            <person name="Kruys A."/>
            <person name="Hutchinson M.I."/>
            <person name="Powell A.J."/>
            <person name="Barry K."/>
            <person name="Miller A.N."/>
            <person name="Grigoriev I.V."/>
            <person name="Debuchy R."/>
            <person name="Gladieux P."/>
            <person name="Hiltunen Thoren M."/>
            <person name="Johannesson H."/>
        </authorList>
    </citation>
    <scope>NUCLEOTIDE SEQUENCE</scope>
    <source>
        <strain evidence="5">PSN243</strain>
    </source>
</reference>
<proteinExistence type="inferred from homology"/>
<dbReference type="SUPFAM" id="SSF54373">
    <property type="entry name" value="FAD-linked reductases, C-terminal domain"/>
    <property type="match status" value="1"/>
</dbReference>
<keyword evidence="2" id="KW-0274">FAD</keyword>
<comment type="similarity">
    <text evidence="1">Belongs to the GMC oxidoreductase family.</text>
</comment>